<sequence>MWGNRVRARRADTEAAFHATGSDDFPPGGAEREKTASATGDVMSTSTTPSLVELIARADERGLAAAALACLDRCLPLLAPEATDQLRPLWLGVARGGTGWADRLAEARAAVEAARTAPADAEEAALVRRMLDAAPGAWAREPLREWADTCSLAALELHHRLCAAPSPGLAEVLDRCRTGGPQGAGPLADGELRRQTRVLEILADGAAGGLRRALDLSAEGRRVLQAVLSRRARTA</sequence>
<evidence type="ECO:0000313" key="2">
    <source>
        <dbReference type="EMBL" id="GGP90195.1"/>
    </source>
</evidence>
<comment type="caution">
    <text evidence="2">The sequence shown here is derived from an EMBL/GenBank/DDBJ whole genome shotgun (WGS) entry which is preliminary data.</text>
</comment>
<evidence type="ECO:0000256" key="1">
    <source>
        <dbReference type="SAM" id="MobiDB-lite"/>
    </source>
</evidence>
<gene>
    <name evidence="2" type="ORF">GCM10010249_05250</name>
</gene>
<organism evidence="2 3">
    <name type="scientific">Streptomyces roseolilacinus</name>
    <dbReference type="NCBI Taxonomy" id="66904"/>
    <lineage>
        <taxon>Bacteria</taxon>
        <taxon>Bacillati</taxon>
        <taxon>Actinomycetota</taxon>
        <taxon>Actinomycetes</taxon>
        <taxon>Kitasatosporales</taxon>
        <taxon>Streptomycetaceae</taxon>
        <taxon>Streptomyces</taxon>
    </lineage>
</organism>
<evidence type="ECO:0000313" key="3">
    <source>
        <dbReference type="Proteomes" id="UP000654123"/>
    </source>
</evidence>
<dbReference type="Proteomes" id="UP000654123">
    <property type="component" value="Unassembled WGS sequence"/>
</dbReference>
<reference evidence="2" key="1">
    <citation type="journal article" date="2014" name="Int. J. Syst. Evol. Microbiol.">
        <title>Complete genome sequence of Corynebacterium casei LMG S-19264T (=DSM 44701T), isolated from a smear-ripened cheese.</title>
        <authorList>
            <consortium name="US DOE Joint Genome Institute (JGI-PGF)"/>
            <person name="Walter F."/>
            <person name="Albersmeier A."/>
            <person name="Kalinowski J."/>
            <person name="Ruckert C."/>
        </authorList>
    </citation>
    <scope>NUCLEOTIDE SEQUENCE</scope>
    <source>
        <strain evidence="2">JCM 4335</strain>
    </source>
</reference>
<protein>
    <submittedName>
        <fullName evidence="2">Uncharacterized protein</fullName>
    </submittedName>
</protein>
<dbReference type="AlphaFoldDB" id="A0A918AY42"/>
<reference evidence="2" key="2">
    <citation type="submission" date="2020-09" db="EMBL/GenBank/DDBJ databases">
        <authorList>
            <person name="Sun Q."/>
            <person name="Ohkuma M."/>
        </authorList>
    </citation>
    <scope>NUCLEOTIDE SEQUENCE</scope>
    <source>
        <strain evidence="2">JCM 4335</strain>
    </source>
</reference>
<proteinExistence type="predicted"/>
<feature type="region of interest" description="Disordered" evidence="1">
    <location>
        <begin position="1"/>
        <end position="44"/>
    </location>
</feature>
<name>A0A918AY42_9ACTN</name>
<dbReference type="EMBL" id="BMSV01000001">
    <property type="protein sequence ID" value="GGP90195.1"/>
    <property type="molecule type" value="Genomic_DNA"/>
</dbReference>
<keyword evidence="3" id="KW-1185">Reference proteome</keyword>
<accession>A0A918AY42</accession>